<evidence type="ECO:0000256" key="1">
    <source>
        <dbReference type="ARBA" id="ARBA00022723"/>
    </source>
</evidence>
<dbReference type="Gene3D" id="3.10.660.10">
    <property type="entry name" value="DPH Zinc finger"/>
    <property type="match status" value="1"/>
</dbReference>
<gene>
    <name evidence="4" type="ORF">STCU_03655</name>
</gene>
<dbReference type="EMBL" id="ATMH01003655">
    <property type="protein sequence ID" value="EPY31048.1"/>
    <property type="molecule type" value="Genomic_DNA"/>
</dbReference>
<evidence type="ECO:0000313" key="4">
    <source>
        <dbReference type="EMBL" id="EPY31048.1"/>
    </source>
</evidence>
<comment type="caution">
    <text evidence="4">The sequence shown here is derived from an EMBL/GenBank/DDBJ whole genome shotgun (WGS) entry which is preliminary data.</text>
</comment>
<evidence type="ECO:0000256" key="2">
    <source>
        <dbReference type="ARBA" id="ARBA00023004"/>
    </source>
</evidence>
<keyword evidence="1" id="KW-0479">Metal-binding</keyword>
<dbReference type="SUPFAM" id="SSF144217">
    <property type="entry name" value="CSL zinc finger"/>
    <property type="match status" value="1"/>
</dbReference>
<dbReference type="GO" id="GO:0046872">
    <property type="term" value="F:metal ion binding"/>
    <property type="evidence" value="ECO:0007669"/>
    <property type="project" value="UniProtKB-KW"/>
</dbReference>
<dbReference type="PROSITE" id="PS51074">
    <property type="entry name" value="DPH_MB"/>
    <property type="match status" value="1"/>
</dbReference>
<keyword evidence="5" id="KW-1185">Reference proteome</keyword>
<name>S9UQC1_9TRYP</name>
<keyword evidence="2" id="KW-0408">Iron</keyword>
<dbReference type="InterPro" id="IPR036671">
    <property type="entry name" value="DPH_MB_sf"/>
</dbReference>
<dbReference type="InterPro" id="IPR007872">
    <property type="entry name" value="DPH_MB_dom"/>
</dbReference>
<feature type="domain" description="DPH-type MB" evidence="3">
    <location>
        <begin position="1"/>
        <end position="59"/>
    </location>
</feature>
<accession>S9UQC1</accession>
<dbReference type="AlphaFoldDB" id="S9UQC1"/>
<organism evidence="4 5">
    <name type="scientific">Strigomonas culicis</name>
    <dbReference type="NCBI Taxonomy" id="28005"/>
    <lineage>
        <taxon>Eukaryota</taxon>
        <taxon>Discoba</taxon>
        <taxon>Euglenozoa</taxon>
        <taxon>Kinetoplastea</taxon>
        <taxon>Metakinetoplastina</taxon>
        <taxon>Trypanosomatida</taxon>
        <taxon>Trypanosomatidae</taxon>
        <taxon>Strigomonadinae</taxon>
        <taxon>Strigomonas</taxon>
    </lineage>
</organism>
<dbReference type="OrthoDB" id="66964at2759"/>
<evidence type="ECO:0000259" key="3">
    <source>
        <dbReference type="PROSITE" id="PS51074"/>
    </source>
</evidence>
<dbReference type="Pfam" id="PF05207">
    <property type="entry name" value="Zn_ribbon_CSL"/>
    <property type="match status" value="1"/>
</dbReference>
<protein>
    <submittedName>
        <fullName evidence="4">Diphthamide biosynthesis protein 3</fullName>
    </submittedName>
</protein>
<proteinExistence type="predicted"/>
<evidence type="ECO:0000313" key="5">
    <source>
        <dbReference type="Proteomes" id="UP000015354"/>
    </source>
</evidence>
<dbReference type="Proteomes" id="UP000015354">
    <property type="component" value="Unassembled WGS sequence"/>
</dbReference>
<reference evidence="4 5" key="1">
    <citation type="journal article" date="2013" name="PLoS ONE">
        <title>Predicting the Proteins of Angomonas deanei, Strigomonas culicis and Their Respective Endosymbionts Reveals New Aspects of the Trypanosomatidae Family.</title>
        <authorList>
            <person name="Motta M.C."/>
            <person name="Martins A.C."/>
            <person name="de Souza S.S."/>
            <person name="Catta-Preta C.M."/>
            <person name="Silva R."/>
            <person name="Klein C.C."/>
            <person name="de Almeida L.G."/>
            <person name="de Lima Cunha O."/>
            <person name="Ciapina L.P."/>
            <person name="Brocchi M."/>
            <person name="Colabardini A.C."/>
            <person name="de Araujo Lima B."/>
            <person name="Machado C.R."/>
            <person name="de Almeida Soares C.M."/>
            <person name="Probst C.M."/>
            <person name="de Menezes C.B."/>
            <person name="Thompson C.E."/>
            <person name="Bartholomeu D.C."/>
            <person name="Gradia D.F."/>
            <person name="Pavoni D.P."/>
            <person name="Grisard E.C."/>
            <person name="Fantinatti-Garboggini F."/>
            <person name="Marchini F.K."/>
            <person name="Rodrigues-Luiz G.F."/>
            <person name="Wagner G."/>
            <person name="Goldman G.H."/>
            <person name="Fietto J.L."/>
            <person name="Elias M.C."/>
            <person name="Goldman M.H."/>
            <person name="Sagot M.F."/>
            <person name="Pereira M."/>
            <person name="Stoco P.H."/>
            <person name="de Mendonca-Neto R.P."/>
            <person name="Teixeira S.M."/>
            <person name="Maciel T.E."/>
            <person name="de Oliveira Mendes T.A."/>
            <person name="Urmenyi T.P."/>
            <person name="de Souza W."/>
            <person name="Schenkman S."/>
            <person name="de Vasconcelos A.T."/>
        </authorList>
    </citation>
    <scope>NUCLEOTIDE SEQUENCE [LARGE SCALE GENOMIC DNA]</scope>
</reference>
<sequence>MDEFHYEEVNLGDMMFEDDKLLFPCPCGDLFELSLEAFLQGANVAQCPTCSLTVKIIFTQAEKNSFLSKFDIHASAMVAVA</sequence>